<dbReference type="AlphaFoldDB" id="A0A239DMM2"/>
<keyword evidence="1" id="KW-1133">Transmembrane helix</keyword>
<dbReference type="InterPro" id="IPR010026">
    <property type="entry name" value="Phage_holin_LL-H"/>
</dbReference>
<gene>
    <name evidence="2" type="ORF">SAMN05446037_100814</name>
</gene>
<evidence type="ECO:0000313" key="2">
    <source>
        <dbReference type="EMBL" id="SNS32933.1"/>
    </source>
</evidence>
<name>A0A239DMM2_9FIRM</name>
<accession>A0A239DMM2</accession>
<dbReference type="RefSeq" id="WP_089282700.1">
    <property type="nucleotide sequence ID" value="NZ_FZOJ01000008.1"/>
</dbReference>
<reference evidence="3" key="1">
    <citation type="submission" date="2017-06" db="EMBL/GenBank/DDBJ databases">
        <authorList>
            <person name="Varghese N."/>
            <person name="Submissions S."/>
        </authorList>
    </citation>
    <scope>NUCLEOTIDE SEQUENCE [LARGE SCALE GENOMIC DNA]</scope>
    <source>
        <strain evidence="3">SCA</strain>
    </source>
</reference>
<keyword evidence="1" id="KW-0472">Membrane</keyword>
<organism evidence="2 3">
    <name type="scientific">Anaerovirgula multivorans</name>
    <dbReference type="NCBI Taxonomy" id="312168"/>
    <lineage>
        <taxon>Bacteria</taxon>
        <taxon>Bacillati</taxon>
        <taxon>Bacillota</taxon>
        <taxon>Clostridia</taxon>
        <taxon>Peptostreptococcales</taxon>
        <taxon>Natronincolaceae</taxon>
        <taxon>Anaerovirgula</taxon>
    </lineage>
</organism>
<dbReference type="EMBL" id="FZOJ01000008">
    <property type="protein sequence ID" value="SNS32933.1"/>
    <property type="molecule type" value="Genomic_DNA"/>
</dbReference>
<dbReference type="Proteomes" id="UP000198304">
    <property type="component" value="Unassembled WGS sequence"/>
</dbReference>
<evidence type="ECO:0000313" key="3">
    <source>
        <dbReference type="Proteomes" id="UP000198304"/>
    </source>
</evidence>
<protein>
    <submittedName>
        <fullName evidence="2">Bacteriophage holin of superfamily 6 (Holin_LLH)</fullName>
    </submittedName>
</protein>
<dbReference type="Pfam" id="PF09682">
    <property type="entry name" value="Phage_holin_6_1"/>
    <property type="match status" value="1"/>
</dbReference>
<keyword evidence="3" id="KW-1185">Reference proteome</keyword>
<keyword evidence="1" id="KW-0812">Transmembrane</keyword>
<sequence length="97" mass="11230">MLDLILFLLIITLTTIFIFVVAPILSKTLNKDDIEKIQSIIKNVILFIEQTKQGFSNEEKKTMAVNYAKTILEYMELHISDELLDVIIEAQVYLLKK</sequence>
<evidence type="ECO:0000256" key="1">
    <source>
        <dbReference type="SAM" id="Phobius"/>
    </source>
</evidence>
<proteinExistence type="predicted"/>
<feature type="transmembrane region" description="Helical" evidence="1">
    <location>
        <begin position="6"/>
        <end position="26"/>
    </location>
</feature>